<dbReference type="EMBL" id="KV453912">
    <property type="protein sequence ID" value="ODV79344.1"/>
    <property type="molecule type" value="Genomic_DNA"/>
</dbReference>
<feature type="transmembrane region" description="Helical" evidence="9">
    <location>
        <begin position="591"/>
        <end position="610"/>
    </location>
</feature>
<feature type="transmembrane region" description="Helical" evidence="9">
    <location>
        <begin position="246"/>
        <end position="263"/>
    </location>
</feature>
<dbReference type="Proteomes" id="UP000094285">
    <property type="component" value="Unassembled WGS sequence"/>
</dbReference>
<dbReference type="RefSeq" id="XP_020064466.1">
    <property type="nucleotide sequence ID" value="XM_020211693.1"/>
</dbReference>
<feature type="transmembrane region" description="Helical" evidence="9">
    <location>
        <begin position="275"/>
        <end position="295"/>
    </location>
</feature>
<name>A0A1E4SIL4_9ASCO</name>
<evidence type="ECO:0000256" key="3">
    <source>
        <dbReference type="ARBA" id="ARBA00022448"/>
    </source>
</evidence>
<keyword evidence="6" id="KW-0653">Protein transport</keyword>
<dbReference type="GO" id="GO:0035673">
    <property type="term" value="F:oligopeptide transmembrane transporter activity"/>
    <property type="evidence" value="ECO:0007669"/>
    <property type="project" value="InterPro"/>
</dbReference>
<evidence type="ECO:0000256" key="6">
    <source>
        <dbReference type="ARBA" id="ARBA00022927"/>
    </source>
</evidence>
<feature type="transmembrane region" description="Helical" evidence="9">
    <location>
        <begin position="208"/>
        <end position="226"/>
    </location>
</feature>
<comment type="subcellular location">
    <subcellularLocation>
        <location evidence="1">Membrane</location>
        <topology evidence="1">Multi-pass membrane protein</topology>
    </subcellularLocation>
</comment>
<organism evidence="10 11">
    <name type="scientific">Suhomyces tanzawaensis NRRL Y-17324</name>
    <dbReference type="NCBI Taxonomy" id="984487"/>
    <lineage>
        <taxon>Eukaryota</taxon>
        <taxon>Fungi</taxon>
        <taxon>Dikarya</taxon>
        <taxon>Ascomycota</taxon>
        <taxon>Saccharomycotina</taxon>
        <taxon>Pichiomycetes</taxon>
        <taxon>Debaryomycetaceae</taxon>
        <taxon>Suhomyces</taxon>
    </lineage>
</organism>
<dbReference type="Pfam" id="PF03169">
    <property type="entry name" value="OPT"/>
    <property type="match status" value="1"/>
</dbReference>
<keyword evidence="5" id="KW-0571">Peptide transport</keyword>
<feature type="transmembrane region" description="Helical" evidence="9">
    <location>
        <begin position="147"/>
        <end position="166"/>
    </location>
</feature>
<dbReference type="GO" id="GO:0015031">
    <property type="term" value="P:protein transport"/>
    <property type="evidence" value="ECO:0007669"/>
    <property type="project" value="UniProtKB-KW"/>
</dbReference>
<keyword evidence="3" id="KW-0813">Transport</keyword>
<dbReference type="InterPro" id="IPR004648">
    <property type="entry name" value="Oligpept_transpt"/>
</dbReference>
<feature type="transmembrane region" description="Helical" evidence="9">
    <location>
        <begin position="432"/>
        <end position="456"/>
    </location>
</feature>
<keyword evidence="7 9" id="KW-1133">Transmembrane helix</keyword>
<feature type="transmembrane region" description="Helical" evidence="9">
    <location>
        <begin position="670"/>
        <end position="693"/>
    </location>
</feature>
<feature type="transmembrane region" description="Helical" evidence="9">
    <location>
        <begin position="635"/>
        <end position="658"/>
    </location>
</feature>
<keyword evidence="4 9" id="KW-0812">Transmembrane</keyword>
<evidence type="ECO:0000256" key="5">
    <source>
        <dbReference type="ARBA" id="ARBA00022856"/>
    </source>
</evidence>
<dbReference type="AlphaFoldDB" id="A0A1E4SIL4"/>
<evidence type="ECO:0000256" key="7">
    <source>
        <dbReference type="ARBA" id="ARBA00022989"/>
    </source>
</evidence>
<reference evidence="11" key="1">
    <citation type="submission" date="2016-05" db="EMBL/GenBank/DDBJ databases">
        <title>Comparative genomics of biotechnologically important yeasts.</title>
        <authorList>
            <consortium name="DOE Joint Genome Institute"/>
            <person name="Riley R."/>
            <person name="Haridas S."/>
            <person name="Wolfe K.H."/>
            <person name="Lopes M.R."/>
            <person name="Hittinger C.T."/>
            <person name="Goker M."/>
            <person name="Salamov A."/>
            <person name="Wisecaver J."/>
            <person name="Long T.M."/>
            <person name="Aerts A.L."/>
            <person name="Barry K."/>
            <person name="Choi C."/>
            <person name="Clum A."/>
            <person name="Coughlan A.Y."/>
            <person name="Deshpande S."/>
            <person name="Douglass A.P."/>
            <person name="Hanson S.J."/>
            <person name="Klenk H.-P."/>
            <person name="Labutti K."/>
            <person name="Lapidus A."/>
            <person name="Lindquist E."/>
            <person name="Lipzen A."/>
            <person name="Meier-Kolthoff J.P."/>
            <person name="Ohm R.A."/>
            <person name="Otillar R.P."/>
            <person name="Pangilinan J."/>
            <person name="Peng Y."/>
            <person name="Rokas A."/>
            <person name="Rosa C.A."/>
            <person name="Scheuner C."/>
            <person name="Sibirny A.A."/>
            <person name="Slot J.C."/>
            <person name="Stielow J.B."/>
            <person name="Sun H."/>
            <person name="Kurtzman C.P."/>
            <person name="Blackwell M."/>
            <person name="Grigoriev I.V."/>
            <person name="Jeffries T.W."/>
        </authorList>
    </citation>
    <scope>NUCLEOTIDE SEQUENCE [LARGE SCALE GENOMIC DNA]</scope>
    <source>
        <strain evidence="11">NRRL Y-17324</strain>
    </source>
</reference>
<evidence type="ECO:0000256" key="9">
    <source>
        <dbReference type="SAM" id="Phobius"/>
    </source>
</evidence>
<evidence type="ECO:0000256" key="4">
    <source>
        <dbReference type="ARBA" id="ARBA00022692"/>
    </source>
</evidence>
<accession>A0A1E4SIL4</accession>
<dbReference type="GO" id="GO:0016020">
    <property type="term" value="C:membrane"/>
    <property type="evidence" value="ECO:0007669"/>
    <property type="project" value="UniProtKB-SubCell"/>
</dbReference>
<evidence type="ECO:0000313" key="11">
    <source>
        <dbReference type="Proteomes" id="UP000094285"/>
    </source>
</evidence>
<dbReference type="InterPro" id="IPR004813">
    <property type="entry name" value="OPT"/>
</dbReference>
<dbReference type="GeneID" id="30985829"/>
<comment type="similarity">
    <text evidence="2">Belongs to the oligopeptide OPT transporter family.</text>
</comment>
<evidence type="ECO:0000256" key="1">
    <source>
        <dbReference type="ARBA" id="ARBA00004141"/>
    </source>
</evidence>
<keyword evidence="11" id="KW-1185">Reference proteome</keyword>
<feature type="transmembrane region" description="Helical" evidence="9">
    <location>
        <begin position="357"/>
        <end position="375"/>
    </location>
</feature>
<evidence type="ECO:0000256" key="2">
    <source>
        <dbReference type="ARBA" id="ARBA00008807"/>
    </source>
</evidence>
<dbReference type="NCBIfam" id="TIGR00728">
    <property type="entry name" value="OPT_sfam"/>
    <property type="match status" value="1"/>
</dbReference>
<proteinExistence type="inferred from homology"/>
<keyword evidence="8 9" id="KW-0472">Membrane</keyword>
<feature type="transmembrane region" description="Helical" evidence="9">
    <location>
        <begin position="408"/>
        <end position="426"/>
    </location>
</feature>
<feature type="transmembrane region" description="Helical" evidence="9">
    <location>
        <begin position="35"/>
        <end position="55"/>
    </location>
</feature>
<evidence type="ECO:0000256" key="8">
    <source>
        <dbReference type="ARBA" id="ARBA00023136"/>
    </source>
</evidence>
<dbReference type="PANTHER" id="PTHR22601">
    <property type="entry name" value="ISP4 LIKE PROTEIN"/>
    <property type="match status" value="1"/>
</dbReference>
<dbReference type="OrthoDB" id="9986677at2759"/>
<protein>
    <submittedName>
        <fullName evidence="10">OPT superfamily oligopeptide transporter</fullName>
    </submittedName>
</protein>
<evidence type="ECO:0000313" key="10">
    <source>
        <dbReference type="EMBL" id="ODV79344.1"/>
    </source>
</evidence>
<gene>
    <name evidence="10" type="ORF">CANTADRAFT_90430</name>
</gene>
<sequence>MGTKQDPNNDQVPSDVLVLPKIIQETVDLTDDPSIQVFTFRYVLLSTLFIIPGALIDTINSYRTTSAAYSIFFVQIACHWLGKWLAKVLPHRRVEAFGFGFDLNPGPWSIKETVMVTITANSGATGNLATNAVSLAELYFDETVHPATAILFMLSIVFVGYSYAAIAKGFLLYDPQLPWPGALMQTALFQTQAKSDTDSRDGSRQMRVFFMVMTGITMWQFFPEFLFPLTSSLAVLCWMAPYNETVNFIGSGMGGMGVLNLSLDWANITSSIMLYPYWIQVIKFVAFVLGAWIMIPLVKWGNLGTFEHGLMSNSLFLSNGTRYPVDELLTANLTLNTTAYQHYGPVNLGAQRAWNMFFDYAAYVSGIVWLVLFGYDKFRVSYNNFKTKTVFSDRLNKLNACYEEVPRLWYVVLFAISFMTLMVIFLSGQMFMPWWCVLVALMMGSVIVTPLAWLYALSNFQLAIGTFNELVYGYMIQNYHYKHPAGALVFGSVAGNAWYRAQHHLHCMRLGFYNHIPPKAVFFSQLYGELIGVPINYLGLRWVLSTKKEYLNGTKIDPLHQWTGQSIQAMHTNAIQYVVLGPSILFSRYPLLPYGFALGLFAPIALFMLHKKYPNSRMNFDLWNTTVFFSSMSTFYGNLSTGHLSKFIGGTVAMFWGFRYRHDVWKKYNYILAAALDTGYNLAILLIFLLFSWGKQVDMPHWWGNNEKSVERCFAM</sequence>